<dbReference type="Proteomes" id="UP000008909">
    <property type="component" value="Unassembled WGS sequence"/>
</dbReference>
<gene>
    <name evidence="1" type="ORF">CLF_104531</name>
</gene>
<reference evidence="1" key="1">
    <citation type="journal article" date="2011" name="Genome Biol.">
        <title>The draft genome of the carcinogenic human liver fluke Clonorchis sinensis.</title>
        <authorList>
            <person name="Wang X."/>
            <person name="Chen W."/>
            <person name="Huang Y."/>
            <person name="Sun J."/>
            <person name="Men J."/>
            <person name="Liu H."/>
            <person name="Luo F."/>
            <person name="Guo L."/>
            <person name="Lv X."/>
            <person name="Deng C."/>
            <person name="Zhou C."/>
            <person name="Fan Y."/>
            <person name="Li X."/>
            <person name="Huang L."/>
            <person name="Hu Y."/>
            <person name="Liang C."/>
            <person name="Hu X."/>
            <person name="Xu J."/>
            <person name="Yu X."/>
        </authorList>
    </citation>
    <scope>NUCLEOTIDE SEQUENCE [LARGE SCALE GENOMIC DNA]</scope>
    <source>
        <strain evidence="1">Henan</strain>
    </source>
</reference>
<name>G7YBU5_CLOSI</name>
<protein>
    <submittedName>
        <fullName evidence="1">Uncharacterized protein</fullName>
    </submittedName>
</protein>
<sequence length="842" mass="96566">LKTYRTIQRVHNVFLKDLPLQFSWQLDCKRFITNRGDIITQPRTDDVTSIGDGTFAIQLPSSANRPTINQRTRATYIPQHCRLNVLCRMTDYRDSVMVVKSNDGVVNDATNFNRTVASLKFFMNQWSWQSVTKVHLILLALRIMKGIFNSLCCGYSDEIQQSQQYTTNISPIYTIEFTDRIPQVTINVTTYTLYCVEYRFAFSSVAIRRPYWSTSFLIYVTTKPYSIVSASYKKCDAEKSSSACKHEAAKHGAVGDGRKGSTGSEKVWEAYLDRNVEFRTCRLAIYASNRSVAWLFRVARLQPMTFDKKVCKLASQVFGTLMLTHKSSNRPYPISSDCTHEQNGGSNDPASAKCAQAKKDLFFSLMTSACQPYSSLLQTFEMSFSQSWRTGGGNSSFERYVYVHVSGNKVHSRLTRFEINGESEQFVGILKRYKLLLHRVQGRFEHRGCLRSLIIRTPTEATYSLFGEFPINLDRQVSREQEGCNVSDLFDDVKLVRSSLFGAVHQQFGDICMTFSNTDLTNASLSSYISLHLGELAKQLSETKQGVVCSLSDEDSKCQLIERWKKTAGVGALTVSQPTYNHELVRQRRSLWQKISQRSLSQQYSSQLSRFGITTFYICLNCYTLDSRSNGLDWHHRCYIAVFGCRRNETITQSIREEMQLNVLHQAASCFICYDIRDIAIHVYSWKHHKRGIHLDFRFCSSTLFVIKRYSSRFLNPVKRVMSELMAMEASTPDAVFTSSGISRCGFHQAISNDVFSCDGNVRSLRAFSGYRRSLADIRFRRIRDPIWLVRRNDEQQYPVETFVMDKLAAQAIDLLPQVAISYYLYVPFQCEEQDDLEDFLA</sequence>
<reference key="2">
    <citation type="submission" date="2011-10" db="EMBL/GenBank/DDBJ databases">
        <title>The genome and transcriptome sequence of Clonorchis sinensis provide insights into the carcinogenic liver fluke.</title>
        <authorList>
            <person name="Wang X."/>
            <person name="Huang Y."/>
            <person name="Chen W."/>
            <person name="Liu H."/>
            <person name="Guo L."/>
            <person name="Chen Y."/>
            <person name="Luo F."/>
            <person name="Zhou W."/>
            <person name="Sun J."/>
            <person name="Mao Q."/>
            <person name="Liang P."/>
            <person name="Zhou C."/>
            <person name="Tian Y."/>
            <person name="Men J."/>
            <person name="Lv X."/>
            <person name="Huang L."/>
            <person name="Zhou J."/>
            <person name="Hu Y."/>
            <person name="Li R."/>
            <person name="Zhang F."/>
            <person name="Lei H."/>
            <person name="Li X."/>
            <person name="Hu X."/>
            <person name="Liang C."/>
            <person name="Xu J."/>
            <person name="Wu Z."/>
            <person name="Yu X."/>
        </authorList>
    </citation>
    <scope>NUCLEOTIDE SEQUENCE</scope>
    <source>
        <strain>Henan</strain>
    </source>
</reference>
<evidence type="ECO:0000313" key="2">
    <source>
        <dbReference type="Proteomes" id="UP000008909"/>
    </source>
</evidence>
<evidence type="ECO:0000313" key="1">
    <source>
        <dbReference type="EMBL" id="GAA50429.1"/>
    </source>
</evidence>
<proteinExistence type="predicted"/>
<dbReference type="AlphaFoldDB" id="G7YBU5"/>
<dbReference type="EMBL" id="DF143044">
    <property type="protein sequence ID" value="GAA50429.1"/>
    <property type="molecule type" value="Genomic_DNA"/>
</dbReference>
<accession>G7YBU5</accession>
<organism evidence="1 2">
    <name type="scientific">Clonorchis sinensis</name>
    <name type="common">Chinese liver fluke</name>
    <dbReference type="NCBI Taxonomy" id="79923"/>
    <lineage>
        <taxon>Eukaryota</taxon>
        <taxon>Metazoa</taxon>
        <taxon>Spiralia</taxon>
        <taxon>Lophotrochozoa</taxon>
        <taxon>Platyhelminthes</taxon>
        <taxon>Trematoda</taxon>
        <taxon>Digenea</taxon>
        <taxon>Opisthorchiida</taxon>
        <taxon>Opisthorchiata</taxon>
        <taxon>Opisthorchiidae</taxon>
        <taxon>Clonorchis</taxon>
    </lineage>
</organism>
<feature type="non-terminal residue" evidence="1">
    <location>
        <position position="1"/>
    </location>
</feature>
<keyword evidence="2" id="KW-1185">Reference proteome</keyword>